<dbReference type="InterPro" id="IPR000399">
    <property type="entry name" value="TPP-bd_CS"/>
</dbReference>
<dbReference type="Proteomes" id="UP000636960">
    <property type="component" value="Unassembled WGS sequence"/>
</dbReference>
<dbReference type="EC" id="2.2.1.6" evidence="4 14"/>
<keyword evidence="9" id="KW-0274">FAD</keyword>
<comment type="cofactor">
    <cofactor evidence="14">
        <name>thiamine diphosphate</name>
        <dbReference type="ChEBI" id="CHEBI:58937"/>
    </cofactor>
    <text evidence="14">Binds 1 thiamine pyrophosphate per subunit.</text>
</comment>
<keyword evidence="5 14" id="KW-0028">Amino-acid biosynthesis</keyword>
<dbReference type="GO" id="GO:0000287">
    <property type="term" value="F:magnesium ion binding"/>
    <property type="evidence" value="ECO:0007669"/>
    <property type="project" value="UniProtKB-UniRule"/>
</dbReference>
<dbReference type="EMBL" id="BOMV01000007">
    <property type="protein sequence ID" value="GIE93749.1"/>
    <property type="molecule type" value="Genomic_DNA"/>
</dbReference>
<dbReference type="Gene3D" id="3.40.50.1220">
    <property type="entry name" value="TPP-binding domain"/>
    <property type="match status" value="1"/>
</dbReference>
<dbReference type="FunFam" id="3.40.50.1220:FF:000008">
    <property type="entry name" value="Acetolactate synthase"/>
    <property type="match status" value="1"/>
</dbReference>
<dbReference type="InterPro" id="IPR029061">
    <property type="entry name" value="THDP-binding"/>
</dbReference>
<organism evidence="18 19">
    <name type="scientific">Paractinoplanes rishiriensis</name>
    <dbReference type="NCBI Taxonomy" id="1050105"/>
    <lineage>
        <taxon>Bacteria</taxon>
        <taxon>Bacillati</taxon>
        <taxon>Actinomycetota</taxon>
        <taxon>Actinomycetes</taxon>
        <taxon>Micromonosporales</taxon>
        <taxon>Micromonosporaceae</taxon>
        <taxon>Paractinoplanes</taxon>
    </lineage>
</organism>
<evidence type="ECO:0000256" key="10">
    <source>
        <dbReference type="ARBA" id="ARBA00022842"/>
    </source>
</evidence>
<dbReference type="GO" id="GO:0009097">
    <property type="term" value="P:isoleucine biosynthetic process"/>
    <property type="evidence" value="ECO:0007669"/>
    <property type="project" value="TreeGrafter"/>
</dbReference>
<proteinExistence type="inferred from homology"/>
<dbReference type="FunFam" id="3.40.50.970:FF:000007">
    <property type="entry name" value="Acetolactate synthase"/>
    <property type="match status" value="1"/>
</dbReference>
<dbReference type="PANTHER" id="PTHR18968:SF13">
    <property type="entry name" value="ACETOLACTATE SYNTHASE CATALYTIC SUBUNIT, MITOCHONDRIAL"/>
    <property type="match status" value="1"/>
</dbReference>
<comment type="catalytic activity">
    <reaction evidence="13 14">
        <text>2 pyruvate + H(+) = (2S)-2-acetolactate + CO2</text>
        <dbReference type="Rhea" id="RHEA:25249"/>
        <dbReference type="ChEBI" id="CHEBI:15361"/>
        <dbReference type="ChEBI" id="CHEBI:15378"/>
        <dbReference type="ChEBI" id="CHEBI:16526"/>
        <dbReference type="ChEBI" id="CHEBI:58476"/>
        <dbReference type="EC" id="2.2.1.6"/>
    </reaction>
</comment>
<evidence type="ECO:0000256" key="4">
    <source>
        <dbReference type="ARBA" id="ARBA00013145"/>
    </source>
</evidence>
<dbReference type="Gene3D" id="3.40.50.970">
    <property type="match status" value="2"/>
</dbReference>
<comment type="similarity">
    <text evidence="3 14">Belongs to the TPP enzyme family.</text>
</comment>
<keyword evidence="8 14" id="KW-0479">Metal-binding</keyword>
<evidence type="ECO:0000313" key="18">
    <source>
        <dbReference type="EMBL" id="GIE93749.1"/>
    </source>
</evidence>
<dbReference type="Pfam" id="PF02776">
    <property type="entry name" value="TPP_enzyme_N"/>
    <property type="match status" value="1"/>
</dbReference>
<comment type="pathway">
    <text evidence="2 14">Amino-acid biosynthesis; L-valine biosynthesis; L-valine from pyruvate: step 1/4.</text>
</comment>
<evidence type="ECO:0000256" key="1">
    <source>
        <dbReference type="ARBA" id="ARBA00004974"/>
    </source>
</evidence>
<dbReference type="GO" id="GO:0003984">
    <property type="term" value="F:acetolactate synthase activity"/>
    <property type="evidence" value="ECO:0007669"/>
    <property type="project" value="UniProtKB-EC"/>
</dbReference>
<evidence type="ECO:0000256" key="3">
    <source>
        <dbReference type="ARBA" id="ARBA00007812"/>
    </source>
</evidence>
<dbReference type="CDD" id="cd07035">
    <property type="entry name" value="TPP_PYR_POX_like"/>
    <property type="match status" value="1"/>
</dbReference>
<keyword evidence="6" id="KW-0285">Flavoprotein</keyword>
<feature type="domain" description="Thiamine pyrophosphate enzyme N-terminal TPP-binding" evidence="17">
    <location>
        <begin position="35"/>
        <end position="147"/>
    </location>
</feature>
<evidence type="ECO:0000256" key="12">
    <source>
        <dbReference type="ARBA" id="ARBA00023304"/>
    </source>
</evidence>
<dbReference type="InterPro" id="IPR039368">
    <property type="entry name" value="AHAS_TPP"/>
</dbReference>
<evidence type="ECO:0000256" key="5">
    <source>
        <dbReference type="ARBA" id="ARBA00022605"/>
    </source>
</evidence>
<dbReference type="Pfam" id="PF00205">
    <property type="entry name" value="TPP_enzyme_M"/>
    <property type="match status" value="1"/>
</dbReference>
<dbReference type="RefSeq" id="WP_203780045.1">
    <property type="nucleotide sequence ID" value="NZ_BOMV01000007.1"/>
</dbReference>
<evidence type="ECO:0000256" key="11">
    <source>
        <dbReference type="ARBA" id="ARBA00023052"/>
    </source>
</evidence>
<dbReference type="PANTHER" id="PTHR18968">
    <property type="entry name" value="THIAMINE PYROPHOSPHATE ENZYMES"/>
    <property type="match status" value="1"/>
</dbReference>
<dbReference type="GO" id="GO:0030976">
    <property type="term" value="F:thiamine pyrophosphate binding"/>
    <property type="evidence" value="ECO:0007669"/>
    <property type="project" value="UniProtKB-UniRule"/>
</dbReference>
<dbReference type="InterPro" id="IPR011766">
    <property type="entry name" value="TPP_enzyme_TPP-bd"/>
</dbReference>
<evidence type="ECO:0000256" key="8">
    <source>
        <dbReference type="ARBA" id="ARBA00022723"/>
    </source>
</evidence>
<comment type="cofactor">
    <cofactor evidence="14">
        <name>Mg(2+)</name>
        <dbReference type="ChEBI" id="CHEBI:18420"/>
    </cofactor>
    <text evidence="14">Binds 1 Mg(2+) ion per subunit.</text>
</comment>
<evidence type="ECO:0000259" key="16">
    <source>
        <dbReference type="Pfam" id="PF02775"/>
    </source>
</evidence>
<name>A0A919JUG5_9ACTN</name>
<keyword evidence="11 14" id="KW-0786">Thiamine pyrophosphate</keyword>
<evidence type="ECO:0000256" key="2">
    <source>
        <dbReference type="ARBA" id="ARBA00005025"/>
    </source>
</evidence>
<dbReference type="InterPro" id="IPR012000">
    <property type="entry name" value="Thiamin_PyroP_enz_cen_dom"/>
</dbReference>
<evidence type="ECO:0000313" key="19">
    <source>
        <dbReference type="Proteomes" id="UP000636960"/>
    </source>
</evidence>
<protein>
    <recommendedName>
        <fullName evidence="4 14">Acetolactate synthase</fullName>
        <ecNumber evidence="4 14">2.2.1.6</ecNumber>
    </recommendedName>
</protein>
<dbReference type="GO" id="GO:0009099">
    <property type="term" value="P:L-valine biosynthetic process"/>
    <property type="evidence" value="ECO:0007669"/>
    <property type="project" value="TreeGrafter"/>
</dbReference>
<reference evidence="18" key="1">
    <citation type="submission" date="2021-01" db="EMBL/GenBank/DDBJ databases">
        <title>Whole genome shotgun sequence of Actinoplanes rishiriensis NBRC 108556.</title>
        <authorList>
            <person name="Komaki H."/>
            <person name="Tamura T."/>
        </authorList>
    </citation>
    <scope>NUCLEOTIDE SEQUENCE</scope>
    <source>
        <strain evidence="18">NBRC 108556</strain>
    </source>
</reference>
<dbReference type="InterPro" id="IPR012001">
    <property type="entry name" value="Thiamin_PyroP_enz_TPP-bd_dom"/>
</dbReference>
<dbReference type="InterPro" id="IPR012846">
    <property type="entry name" value="Acetolactate_synth_lsu"/>
</dbReference>
<dbReference type="SUPFAM" id="SSF52518">
    <property type="entry name" value="Thiamin diphosphate-binding fold (THDP-binding)"/>
    <property type="match status" value="2"/>
</dbReference>
<evidence type="ECO:0000256" key="6">
    <source>
        <dbReference type="ARBA" id="ARBA00022630"/>
    </source>
</evidence>
<dbReference type="FunFam" id="3.40.50.970:FF:000016">
    <property type="entry name" value="Acetolactate synthase"/>
    <property type="match status" value="1"/>
</dbReference>
<dbReference type="GO" id="GO:0050660">
    <property type="term" value="F:flavin adenine dinucleotide binding"/>
    <property type="evidence" value="ECO:0007669"/>
    <property type="project" value="InterPro"/>
</dbReference>
<evidence type="ECO:0000259" key="15">
    <source>
        <dbReference type="Pfam" id="PF00205"/>
    </source>
</evidence>
<evidence type="ECO:0000256" key="7">
    <source>
        <dbReference type="ARBA" id="ARBA00022679"/>
    </source>
</evidence>
<comment type="caution">
    <text evidence="18">The sequence shown here is derived from an EMBL/GenBank/DDBJ whole genome shotgun (WGS) entry which is preliminary data.</text>
</comment>
<comment type="pathway">
    <text evidence="1 14">Amino-acid biosynthesis; L-isoleucine biosynthesis; L-isoleucine from 2-oxobutanoate: step 1/4.</text>
</comment>
<dbReference type="PROSITE" id="PS00187">
    <property type="entry name" value="TPP_ENZYMES"/>
    <property type="match status" value="1"/>
</dbReference>
<feature type="domain" description="Thiamine pyrophosphate enzyme TPP-binding" evidence="16">
    <location>
        <begin position="419"/>
        <end position="572"/>
    </location>
</feature>
<dbReference type="InterPro" id="IPR045229">
    <property type="entry name" value="TPP_enz"/>
</dbReference>
<dbReference type="InterPro" id="IPR029035">
    <property type="entry name" value="DHS-like_NAD/FAD-binding_dom"/>
</dbReference>
<dbReference type="GO" id="GO:0005948">
    <property type="term" value="C:acetolactate synthase complex"/>
    <property type="evidence" value="ECO:0007669"/>
    <property type="project" value="TreeGrafter"/>
</dbReference>
<dbReference type="NCBIfam" id="NF005860">
    <property type="entry name" value="PRK07789.1"/>
    <property type="match status" value="1"/>
</dbReference>
<evidence type="ECO:0000256" key="13">
    <source>
        <dbReference type="ARBA" id="ARBA00048670"/>
    </source>
</evidence>
<accession>A0A919JUG5</accession>
<keyword evidence="12 14" id="KW-0100">Branched-chain amino acid biosynthesis</keyword>
<keyword evidence="10 14" id="KW-0460">Magnesium</keyword>
<keyword evidence="7 14" id="KW-0808">Transferase</keyword>
<sequence length="608" mass="64408">MTRPTPETLAHRANPATVAAAATTAAVAAPVPTSGAGSLVRSLEALGVEVAFGIPGGAILPAYDPLYDSKVRHILVRHEQGAGHAATGYAQATGKVGVCIATSGPGATNLVTPIADAYMDSVPIVAITGQVPRPAIGTDAFQEADIQGITLPITKHNFLVQSAEEIPRVLAEAFHLAATGRPGPVLVDIPKDVLQAQTTFAWPPVLDLPGYRPTLHPHGKQIREAARLIAAARRPVLYVGGGVLKAGATDGLRKLAELTGIPVITTLMGLGAFPDSHPQHLGMPGMHGTVPAVYALQKSDLLITLGARFDDRVTGKLDSFAPDAKVVHADIDPAEIGKNRHADVPIVGDARHVIDELIAAVSASAGGTEQYKTWWATLNELRQRYPLGYEEPTDGALAPQYVIERIGELVGSDAVYVAGVGQHQMWASQFIKFEKPGTWLNSGGAGTMGYAVPAAMGAKVGKPDTAVWAIDGDGCFQMTNQELATCALEGIPIKVAVINNGNLGMVRQWQTLFYEGRYSNTDLGTHKHRIPDFVKLAEALGCIGLRCESKDDVDKIIKQAMEINDAPVVIDFTVGKDAMVWPMVAAGTSNDEIMFARDVRPNFDEDDL</sequence>
<dbReference type="AlphaFoldDB" id="A0A919JUG5"/>
<evidence type="ECO:0000256" key="14">
    <source>
        <dbReference type="RuleBase" id="RU003591"/>
    </source>
</evidence>
<dbReference type="NCBIfam" id="TIGR00118">
    <property type="entry name" value="acolac_lg"/>
    <property type="match status" value="1"/>
</dbReference>
<evidence type="ECO:0000256" key="9">
    <source>
        <dbReference type="ARBA" id="ARBA00022827"/>
    </source>
</evidence>
<dbReference type="SUPFAM" id="SSF52467">
    <property type="entry name" value="DHS-like NAD/FAD-binding domain"/>
    <property type="match status" value="1"/>
</dbReference>
<evidence type="ECO:0000259" key="17">
    <source>
        <dbReference type="Pfam" id="PF02776"/>
    </source>
</evidence>
<keyword evidence="19" id="KW-1185">Reference proteome</keyword>
<dbReference type="CDD" id="cd02015">
    <property type="entry name" value="TPP_AHAS"/>
    <property type="match status" value="1"/>
</dbReference>
<feature type="domain" description="Thiamine pyrophosphate enzyme central" evidence="15">
    <location>
        <begin position="222"/>
        <end position="357"/>
    </location>
</feature>
<gene>
    <name evidence="18" type="primary">ilvB_1</name>
    <name evidence="18" type="ORF">Ari01nite_12140</name>
</gene>
<dbReference type="Pfam" id="PF02775">
    <property type="entry name" value="TPP_enzyme_C"/>
    <property type="match status" value="1"/>
</dbReference>